<keyword evidence="1" id="KW-0614">Plasmid</keyword>
<dbReference type="RefSeq" id="WP_255905178.1">
    <property type="nucleotide sequence ID" value="NZ_CP050472.1"/>
</dbReference>
<dbReference type="Proteomes" id="UP001059912">
    <property type="component" value="Plasmid unnamed1"/>
</dbReference>
<dbReference type="PROSITE" id="PS51257">
    <property type="entry name" value="PROKAR_LIPOPROTEIN"/>
    <property type="match status" value="1"/>
</dbReference>
<accession>A0ABY5IMD6</accession>
<protein>
    <recommendedName>
        <fullName evidence="3">Lipoprotein</fullName>
    </recommendedName>
</protein>
<evidence type="ECO:0000313" key="2">
    <source>
        <dbReference type="Proteomes" id="UP001059912"/>
    </source>
</evidence>
<gene>
    <name evidence="1" type="ORF">HB762_26515</name>
</gene>
<evidence type="ECO:0008006" key="3">
    <source>
        <dbReference type="Google" id="ProtNLM"/>
    </source>
</evidence>
<sequence length="171" mass="19220">MKLKQLILLSILVAAGCTTTTDLQRESMLENLNQTQQMVIGSESTSIGEISIEYQQMNDANVVQKRNITIFINELPLRVKIDTCEEANPLQVSCPSNFQLIKHGDYYLYTSEVNFLKELERRGDTILPTHVVHSIHGLFSDEESGFADQSVNSDNKIGNDFPKVITTVTLK</sequence>
<proteinExistence type="predicted"/>
<keyword evidence="2" id="KW-1185">Reference proteome</keyword>
<name>A0ABY5IMD6_9VIBR</name>
<organism evidence="1 2">
    <name type="scientific">Vibrio campbellii</name>
    <dbReference type="NCBI Taxonomy" id="680"/>
    <lineage>
        <taxon>Bacteria</taxon>
        <taxon>Pseudomonadati</taxon>
        <taxon>Pseudomonadota</taxon>
        <taxon>Gammaproteobacteria</taxon>
        <taxon>Vibrionales</taxon>
        <taxon>Vibrionaceae</taxon>
        <taxon>Vibrio</taxon>
    </lineage>
</organism>
<dbReference type="EMBL" id="CP050472">
    <property type="protein sequence ID" value="UTZ34817.1"/>
    <property type="molecule type" value="Genomic_DNA"/>
</dbReference>
<evidence type="ECO:0000313" key="1">
    <source>
        <dbReference type="EMBL" id="UTZ34817.1"/>
    </source>
</evidence>
<reference evidence="1" key="1">
    <citation type="submission" date="2020-03" db="EMBL/GenBank/DDBJ databases">
        <title>Five strains of Vibrio campbellii isolated from Mariana Trench.</title>
        <authorList>
            <person name="Liang J."/>
            <person name="Zhang X.-H."/>
        </authorList>
    </citation>
    <scope>NUCLEOTIDE SEQUENCE</scope>
    <source>
        <strain evidence="1">LJC013</strain>
        <plasmid evidence="1">unnamed1</plasmid>
    </source>
</reference>
<geneLocation type="plasmid" evidence="1 2">
    <name>unnamed1</name>
</geneLocation>